<feature type="domain" description="AB hydrolase-1" evidence="1">
    <location>
        <begin position="5"/>
        <end position="106"/>
    </location>
</feature>
<dbReference type="RefSeq" id="WP_283754284.1">
    <property type="nucleotide sequence ID" value="NZ_JAQOSP010000091.1"/>
</dbReference>
<dbReference type="PANTHER" id="PTHR37946">
    <property type="entry name" value="SLL1969 PROTEIN"/>
    <property type="match status" value="1"/>
</dbReference>
<dbReference type="Gene3D" id="3.40.50.1820">
    <property type="entry name" value="alpha/beta hydrolase"/>
    <property type="match status" value="1"/>
</dbReference>
<comment type="caution">
    <text evidence="2">The sequence shown here is derived from an EMBL/GenBank/DDBJ whole genome shotgun (WGS) entry which is preliminary data.</text>
</comment>
<dbReference type="Pfam" id="PF00561">
    <property type="entry name" value="Abhydrolase_1"/>
    <property type="match status" value="1"/>
</dbReference>
<accession>A0ABT7AUI8</accession>
<dbReference type="Proteomes" id="UP001235303">
    <property type="component" value="Unassembled WGS sequence"/>
</dbReference>
<sequence length="198" mass="22399">MTTRNPVLLIHGIDDTGEVFAKMAAVLERQGWFTYALDLVPNNGKVGLDRLAEQIKGYVDQAFSQDTRFDIVAFSMGGIISRYYLQRLGGLERCDRFITLSSPHHGSLMAYVRQNPGCVQMRPKSKFLKNLNRDFQQLNSIQFTSIWTKNDLMILPAKSSQVPVGKNITVPVLIHPWMLSDDRTIKLVMEGLKRSPVS</sequence>
<dbReference type="PANTHER" id="PTHR37946:SF1">
    <property type="entry name" value="SLL1969 PROTEIN"/>
    <property type="match status" value="1"/>
</dbReference>
<protein>
    <submittedName>
        <fullName evidence="2">Triacylglycerol lipase</fullName>
    </submittedName>
</protein>
<name>A0ABT7AUI8_9CYAN</name>
<dbReference type="EMBL" id="JAQOSP010000091">
    <property type="protein sequence ID" value="MDJ1170525.1"/>
    <property type="molecule type" value="Genomic_DNA"/>
</dbReference>
<evidence type="ECO:0000313" key="3">
    <source>
        <dbReference type="Proteomes" id="UP001235303"/>
    </source>
</evidence>
<gene>
    <name evidence="2" type="ORF">PMG71_13910</name>
</gene>
<keyword evidence="3" id="KW-1185">Reference proteome</keyword>
<reference evidence="2 3" key="1">
    <citation type="submission" date="2023-01" db="EMBL/GenBank/DDBJ databases">
        <title>Novel diversity within Roseofilum (Cyanobacteria; Desertifilaceae) from marine benthic mats with descriptions of four novel species.</title>
        <authorList>
            <person name="Wang Y."/>
            <person name="Berthold D.E."/>
            <person name="Hu J."/>
            <person name="Lefler F.W."/>
            <person name="Laughinghouse H.D. IV."/>
        </authorList>
    </citation>
    <scope>NUCLEOTIDE SEQUENCE [LARGE SCALE GENOMIC DNA]</scope>
    <source>
        <strain evidence="2 3">BLCC-M154</strain>
    </source>
</reference>
<dbReference type="InterPro" id="IPR000073">
    <property type="entry name" value="AB_hydrolase_1"/>
</dbReference>
<dbReference type="InterPro" id="IPR029058">
    <property type="entry name" value="AB_hydrolase_fold"/>
</dbReference>
<organism evidence="2 3">
    <name type="scientific">Roseofilum acuticapitatum BLCC-M154</name>
    <dbReference type="NCBI Taxonomy" id="3022444"/>
    <lineage>
        <taxon>Bacteria</taxon>
        <taxon>Bacillati</taxon>
        <taxon>Cyanobacteriota</taxon>
        <taxon>Cyanophyceae</taxon>
        <taxon>Desertifilales</taxon>
        <taxon>Desertifilaceae</taxon>
        <taxon>Roseofilum</taxon>
        <taxon>Roseofilum acuticapitatum</taxon>
    </lineage>
</organism>
<proteinExistence type="predicted"/>
<evidence type="ECO:0000259" key="1">
    <source>
        <dbReference type="Pfam" id="PF00561"/>
    </source>
</evidence>
<dbReference type="SUPFAM" id="SSF53474">
    <property type="entry name" value="alpha/beta-Hydrolases"/>
    <property type="match status" value="1"/>
</dbReference>
<evidence type="ECO:0000313" key="2">
    <source>
        <dbReference type="EMBL" id="MDJ1170525.1"/>
    </source>
</evidence>